<dbReference type="Gene3D" id="1.25.40.10">
    <property type="entry name" value="Tetratricopeptide repeat domain"/>
    <property type="match status" value="1"/>
</dbReference>
<proteinExistence type="predicted"/>
<reference evidence="2" key="1">
    <citation type="submission" date="2020-08" db="EMBL/GenBank/DDBJ databases">
        <title>Studying the diversity of plant-associated saprophytic bacteria and their role in host health and plant-pathogen interactions.</title>
        <authorList>
            <person name="Potnis N."/>
        </authorList>
    </citation>
    <scope>NUCLEOTIDE SEQUENCE</scope>
    <source>
        <strain evidence="2">F21</strain>
    </source>
</reference>
<gene>
    <name evidence="2" type="ORF">FHR65_002642</name>
</gene>
<dbReference type="SUPFAM" id="SSF48452">
    <property type="entry name" value="TPR-like"/>
    <property type="match status" value="1"/>
</dbReference>
<dbReference type="RefSeq" id="WP_126965355.1">
    <property type="nucleotide sequence ID" value="NZ_JACHNQ010000001.1"/>
</dbReference>
<feature type="repeat" description="TPR" evidence="1">
    <location>
        <begin position="106"/>
        <end position="139"/>
    </location>
</feature>
<comment type="caution">
    <text evidence="2">The sequence shown here is derived from an EMBL/GenBank/DDBJ whole genome shotgun (WGS) entry which is preliminary data.</text>
</comment>
<evidence type="ECO:0000256" key="1">
    <source>
        <dbReference type="PROSITE-ProRule" id="PRU00339"/>
    </source>
</evidence>
<evidence type="ECO:0000313" key="2">
    <source>
        <dbReference type="EMBL" id="MBB5671076.1"/>
    </source>
</evidence>
<dbReference type="AlphaFoldDB" id="A0AB73GYK0"/>
<dbReference type="InterPro" id="IPR019734">
    <property type="entry name" value="TPR_rpt"/>
</dbReference>
<protein>
    <submittedName>
        <fullName evidence="2">Tetratricopeptide (TPR) repeat protein</fullName>
    </submittedName>
</protein>
<name>A0AB73GYK0_9XANT</name>
<accession>A0AB73GYK0</accession>
<dbReference type="Proteomes" id="UP000528595">
    <property type="component" value="Unassembled WGS sequence"/>
</dbReference>
<organism evidence="2">
    <name type="scientific">Xanthomonas arboricola</name>
    <dbReference type="NCBI Taxonomy" id="56448"/>
    <lineage>
        <taxon>Bacteria</taxon>
        <taxon>Pseudomonadati</taxon>
        <taxon>Pseudomonadota</taxon>
        <taxon>Gammaproteobacteria</taxon>
        <taxon>Lysobacterales</taxon>
        <taxon>Lysobacteraceae</taxon>
        <taxon>Xanthomonas</taxon>
    </lineage>
</organism>
<dbReference type="PROSITE" id="PS50005">
    <property type="entry name" value="TPR"/>
    <property type="match status" value="1"/>
</dbReference>
<keyword evidence="1" id="KW-0802">TPR repeat</keyword>
<sequence length="197" mass="21150">MSRIARYRTDYLLVLGALSALTYTVVRAAGGSSAALLTVGFLLLVPGRLQGLLLRPLFRGQRALAEGKPEEAAVQFHHQLTQLQAQPWRRLALWLGWSPHTPSLAAMVTNNLGVAYAALGELEQAQTAWKHALALDHLYPVPYANLAAAAAARGASDEVHSLLCQARKLGYGGGPLDQATHRMQQLLAAVESRGTAL</sequence>
<dbReference type="InterPro" id="IPR011990">
    <property type="entry name" value="TPR-like_helical_dom_sf"/>
</dbReference>
<dbReference type="EMBL" id="JACIIQ010000009">
    <property type="protein sequence ID" value="MBB5671076.1"/>
    <property type="molecule type" value="Genomic_DNA"/>
</dbReference>